<gene>
    <name evidence="2" type="ORF">H072_2427</name>
</gene>
<comment type="caution">
    <text evidence="2">The sequence shown here is derived from an EMBL/GenBank/DDBJ whole genome shotgun (WGS) entry which is preliminary data.</text>
</comment>
<dbReference type="AlphaFoldDB" id="S8C751"/>
<reference evidence="2 3" key="1">
    <citation type="journal article" date="2013" name="PLoS Genet.">
        <title>Genomic mechanisms accounting for the adaptation to parasitism in nematode-trapping fungi.</title>
        <authorList>
            <person name="Meerupati T."/>
            <person name="Andersson K.M."/>
            <person name="Friman E."/>
            <person name="Kumar D."/>
            <person name="Tunlid A."/>
            <person name="Ahren D."/>
        </authorList>
    </citation>
    <scope>NUCLEOTIDE SEQUENCE [LARGE SCALE GENOMIC DNA]</scope>
    <source>
        <strain evidence="2 3">CBS 200.50</strain>
    </source>
</reference>
<keyword evidence="3" id="KW-1185">Reference proteome</keyword>
<evidence type="ECO:0008006" key="4">
    <source>
        <dbReference type="Google" id="ProtNLM"/>
    </source>
</evidence>
<organism evidence="2 3">
    <name type="scientific">Dactylellina haptotyla (strain CBS 200.50)</name>
    <name type="common">Nematode-trapping fungus</name>
    <name type="synonym">Monacrosporium haptotylum</name>
    <dbReference type="NCBI Taxonomy" id="1284197"/>
    <lineage>
        <taxon>Eukaryota</taxon>
        <taxon>Fungi</taxon>
        <taxon>Dikarya</taxon>
        <taxon>Ascomycota</taxon>
        <taxon>Pezizomycotina</taxon>
        <taxon>Orbiliomycetes</taxon>
        <taxon>Orbiliales</taxon>
        <taxon>Orbiliaceae</taxon>
        <taxon>Dactylellina</taxon>
    </lineage>
</organism>
<feature type="signal peptide" evidence="1">
    <location>
        <begin position="1"/>
        <end position="19"/>
    </location>
</feature>
<dbReference type="GO" id="GO:0005576">
    <property type="term" value="C:extracellular region"/>
    <property type="evidence" value="ECO:0007669"/>
    <property type="project" value="UniProtKB-SubCell"/>
</dbReference>
<dbReference type="HOGENOM" id="CLU_130506_0_0_1"/>
<evidence type="ECO:0000256" key="1">
    <source>
        <dbReference type="SAM" id="SignalP"/>
    </source>
</evidence>
<dbReference type="Proteomes" id="UP000015100">
    <property type="component" value="Unassembled WGS sequence"/>
</dbReference>
<proteinExistence type="predicted"/>
<dbReference type="STRING" id="1284197.S8C751"/>
<keyword evidence="1" id="KW-0732">Signal</keyword>
<dbReference type="OMA" id="GFEWIAN"/>
<accession>S8C751</accession>
<sequence>MQLTAIIISLSSLAASIQAAPATYGNTQTEIQLTPYVGAPPPPKNPTLSITDFSNSGKPNSAMKTISFNVKNSATGQSAKCSASKISAGFPSMHYYTKCDSNGFGFGFEWIANEKGFLFTVSQKHPGGLYITSGSTWVANKAKTQENKANPSGSYKSLDHAKDFDIRANWWSSLHQ</sequence>
<protein>
    <recommendedName>
        <fullName evidence="4">AA1-like domain-containing protein</fullName>
    </recommendedName>
</protein>
<feature type="chain" id="PRO_5004548930" description="AA1-like domain-containing protein" evidence="1">
    <location>
        <begin position="20"/>
        <end position="176"/>
    </location>
</feature>
<evidence type="ECO:0000313" key="3">
    <source>
        <dbReference type="Proteomes" id="UP000015100"/>
    </source>
</evidence>
<name>S8C751_DACHA</name>
<reference evidence="3" key="2">
    <citation type="submission" date="2013-04" db="EMBL/GenBank/DDBJ databases">
        <title>Genomic mechanisms accounting for the adaptation to parasitism in nematode-trapping fungi.</title>
        <authorList>
            <person name="Ahren D.G."/>
        </authorList>
    </citation>
    <scope>NUCLEOTIDE SEQUENCE [LARGE SCALE GENOMIC DNA]</scope>
    <source>
        <strain evidence="3">CBS 200.50</strain>
    </source>
</reference>
<dbReference type="EMBL" id="AQGS01000071">
    <property type="protein sequence ID" value="EPS43557.1"/>
    <property type="molecule type" value="Genomic_DNA"/>
</dbReference>
<evidence type="ECO:0000313" key="2">
    <source>
        <dbReference type="EMBL" id="EPS43557.1"/>
    </source>
</evidence>